<organism evidence="4 5">
    <name type="scientific">Paremcibacter congregatus</name>
    <dbReference type="NCBI Taxonomy" id="2043170"/>
    <lineage>
        <taxon>Bacteria</taxon>
        <taxon>Pseudomonadati</taxon>
        <taxon>Pseudomonadota</taxon>
        <taxon>Alphaproteobacteria</taxon>
        <taxon>Emcibacterales</taxon>
        <taxon>Emcibacteraceae</taxon>
        <taxon>Paremcibacter</taxon>
    </lineage>
</organism>
<dbReference type="Pfam" id="PF01968">
    <property type="entry name" value="Hydantoinase_A"/>
    <property type="match status" value="1"/>
</dbReference>
<dbReference type="InterPro" id="IPR008040">
    <property type="entry name" value="Hydant_A_N"/>
</dbReference>
<name>A0A2G4YT15_9PROT</name>
<sequence>MMKYALAIDIGGTFTDVVLIRSDGSSWTDKTLTTHHDLLEGFFRAAGLALGRAGIELKDVDDVVVHATTVVTNVLIERKGDVTAMIVTEGFRDVLYIRDEHRYDMFDPQIEYPDPLITRDVTWGVKERIYADGTVGQDVDEAAVREVAREMMAKKVVSVAVCLLNSYCNPANEQEIRRILNDEAPEIYVTLSSDVAPQMREYLRASTTAVNAYAVPITRPYLNALIEKLKETGITNEPLIMLSNGGVIGARVAGTFPVRMIESGPAAGALVAGHIARKYGFDNLISFDMGGTTAKACLIQDGSPLVVGDFEVDRQYLFKPGSGMPVTVPSIDMIEIGAGGGSIARVDSLGLLKVGPDSAGSNPGPACYGRGGTSACVTDADVVLSILDPDNFLNGDMKLDITKSEQAIQQLADKLDLSLRETAWGIFSVVGESMAAAARAHATDRGINYRGLPLLAFGGAGPVHACYVADRLESTQVIYPPMASVLSAFGTLVTPARLDLVRGGLSKLKDLDWSGIVRTIETMLLEGEAALMEAGITREAVAYEFAADMRYSGQQTEVTVSLESDPRDTRDPDLFRNRFEQQYAALYGVCLDDMDVEVVNWRVTAHGGNTGREVNIKLPDSPADAKSTRAVYLEDRAVDVPVYDRRALAAGQEIEGPVIIEERETTAFILPGWTMSVHTDGSLIATKQEQGDQ</sequence>
<dbReference type="AlphaFoldDB" id="A0A2G4YT15"/>
<dbReference type="Pfam" id="PF05378">
    <property type="entry name" value="Hydant_A_N"/>
    <property type="match status" value="1"/>
</dbReference>
<dbReference type="InterPro" id="IPR049517">
    <property type="entry name" value="ACX-like_C"/>
</dbReference>
<dbReference type="EMBL" id="PDEM01000024">
    <property type="protein sequence ID" value="PHZ84596.1"/>
    <property type="molecule type" value="Genomic_DNA"/>
</dbReference>
<proteinExistence type="predicted"/>
<dbReference type="PANTHER" id="PTHR11365:SF23">
    <property type="entry name" value="HYPOTHETICAL 5-OXOPROLINASE (EUROFUNG)-RELATED"/>
    <property type="match status" value="1"/>
</dbReference>
<dbReference type="RefSeq" id="WP_099473692.1">
    <property type="nucleotide sequence ID" value="NZ_CAXBMK010000003.1"/>
</dbReference>
<comment type="caution">
    <text evidence="4">The sequence shown here is derived from an EMBL/GenBank/DDBJ whole genome shotgun (WGS) entry which is preliminary data.</text>
</comment>
<feature type="domain" description="Hydantoinase/oxoprolinase N-terminal" evidence="2">
    <location>
        <begin position="6"/>
        <end position="183"/>
    </location>
</feature>
<gene>
    <name evidence="4" type="ORF">CRD36_12405</name>
</gene>
<dbReference type="GO" id="GO:0006749">
    <property type="term" value="P:glutathione metabolic process"/>
    <property type="evidence" value="ECO:0007669"/>
    <property type="project" value="TreeGrafter"/>
</dbReference>
<dbReference type="SUPFAM" id="SSF53067">
    <property type="entry name" value="Actin-like ATPase domain"/>
    <property type="match status" value="1"/>
</dbReference>
<keyword evidence="5" id="KW-1185">Reference proteome</keyword>
<evidence type="ECO:0000313" key="4">
    <source>
        <dbReference type="EMBL" id="PHZ84596.1"/>
    </source>
</evidence>
<dbReference type="GO" id="GO:0005829">
    <property type="term" value="C:cytosol"/>
    <property type="evidence" value="ECO:0007669"/>
    <property type="project" value="TreeGrafter"/>
</dbReference>
<dbReference type="GO" id="GO:0017168">
    <property type="term" value="F:5-oxoprolinase (ATP-hydrolyzing) activity"/>
    <property type="evidence" value="ECO:0007669"/>
    <property type="project" value="TreeGrafter"/>
</dbReference>
<reference evidence="4 5" key="1">
    <citation type="submission" date="2017-10" db="EMBL/GenBank/DDBJ databases">
        <title>Frigbacter circumglobatus gen. nov. sp. nov., isolated from sediment cultured in situ.</title>
        <authorList>
            <person name="Zhao Z."/>
        </authorList>
    </citation>
    <scope>NUCLEOTIDE SEQUENCE [LARGE SCALE GENOMIC DNA]</scope>
    <source>
        <strain evidence="4 5">ZYL</strain>
    </source>
</reference>
<feature type="domain" description="Acetophenone carboxylase-like C-terminal" evidence="3">
    <location>
        <begin position="531"/>
        <end position="675"/>
    </location>
</feature>
<dbReference type="InterPro" id="IPR045079">
    <property type="entry name" value="Oxoprolinase-like"/>
</dbReference>
<feature type="domain" description="Hydantoinase A/oxoprolinase" evidence="1">
    <location>
        <begin position="204"/>
        <end position="494"/>
    </location>
</feature>
<dbReference type="InterPro" id="IPR043129">
    <property type="entry name" value="ATPase_NBD"/>
</dbReference>
<dbReference type="Proteomes" id="UP000229730">
    <property type="component" value="Unassembled WGS sequence"/>
</dbReference>
<dbReference type="InParanoid" id="A0A2G4YT15"/>
<dbReference type="Pfam" id="PF19278">
    <property type="entry name" value="Hydant_A_C"/>
    <property type="match status" value="1"/>
</dbReference>
<evidence type="ECO:0000259" key="1">
    <source>
        <dbReference type="Pfam" id="PF01968"/>
    </source>
</evidence>
<evidence type="ECO:0000313" key="5">
    <source>
        <dbReference type="Proteomes" id="UP000229730"/>
    </source>
</evidence>
<protein>
    <submittedName>
        <fullName evidence="4">Hydantoinase A</fullName>
    </submittedName>
</protein>
<dbReference type="InterPro" id="IPR002821">
    <property type="entry name" value="Hydantoinase_A"/>
</dbReference>
<evidence type="ECO:0000259" key="2">
    <source>
        <dbReference type="Pfam" id="PF05378"/>
    </source>
</evidence>
<accession>A0A2G4YT15</accession>
<evidence type="ECO:0000259" key="3">
    <source>
        <dbReference type="Pfam" id="PF19278"/>
    </source>
</evidence>
<dbReference type="OrthoDB" id="9759608at2"/>
<dbReference type="PANTHER" id="PTHR11365">
    <property type="entry name" value="5-OXOPROLINASE RELATED"/>
    <property type="match status" value="1"/>
</dbReference>